<dbReference type="SUPFAM" id="SSF57184">
    <property type="entry name" value="Growth factor receptor domain"/>
    <property type="match status" value="2"/>
</dbReference>
<dbReference type="GO" id="GO:0005576">
    <property type="term" value="C:extracellular region"/>
    <property type="evidence" value="ECO:0000318"/>
    <property type="project" value="GO_Central"/>
</dbReference>
<dbReference type="Gene3D" id="2.60.120.740">
    <property type="match status" value="1"/>
</dbReference>
<dbReference type="Pfam" id="PF07645">
    <property type="entry name" value="EGF_CA"/>
    <property type="match status" value="2"/>
</dbReference>
<evidence type="ECO:0000256" key="5">
    <source>
        <dbReference type="PROSITE-ProRule" id="PRU00076"/>
    </source>
</evidence>
<feature type="domain" description="EGF-like" evidence="8">
    <location>
        <begin position="302"/>
        <end position="342"/>
    </location>
</feature>
<dbReference type="InterPro" id="IPR018097">
    <property type="entry name" value="EGF_Ca-bd_CS"/>
</dbReference>
<comment type="caution">
    <text evidence="5">Lacks conserved residue(s) required for the propagation of feature annotation.</text>
</comment>
<dbReference type="InParanoid" id="A0A7M7NQP4"/>
<feature type="domain" description="EGF-like" evidence="8">
    <location>
        <begin position="138"/>
        <end position="176"/>
    </location>
</feature>
<keyword evidence="2 7" id="KW-0732">Signal</keyword>
<dbReference type="RefSeq" id="XP_030839202.1">
    <property type="nucleotide sequence ID" value="XM_030983342.1"/>
</dbReference>
<feature type="transmembrane region" description="Helical" evidence="6">
    <location>
        <begin position="365"/>
        <end position="389"/>
    </location>
</feature>
<dbReference type="InterPro" id="IPR000742">
    <property type="entry name" value="EGF"/>
</dbReference>
<dbReference type="GO" id="GO:0030246">
    <property type="term" value="F:carbohydrate binding"/>
    <property type="evidence" value="ECO:0007669"/>
    <property type="project" value="InterPro"/>
</dbReference>
<dbReference type="InterPro" id="IPR000152">
    <property type="entry name" value="EGF-type_Asp/Asn_hydroxyl_site"/>
</dbReference>
<evidence type="ECO:0000259" key="8">
    <source>
        <dbReference type="PROSITE" id="PS50026"/>
    </source>
</evidence>
<keyword evidence="6" id="KW-1133">Transmembrane helix</keyword>
<dbReference type="PANTHER" id="PTHR24050:SF28">
    <property type="entry name" value="UROMODULIN-LIKE"/>
    <property type="match status" value="1"/>
</dbReference>
<organism evidence="10 11">
    <name type="scientific">Strongylocentrotus purpuratus</name>
    <name type="common">Purple sea urchin</name>
    <dbReference type="NCBI Taxonomy" id="7668"/>
    <lineage>
        <taxon>Eukaryota</taxon>
        <taxon>Metazoa</taxon>
        <taxon>Echinodermata</taxon>
        <taxon>Eleutherozoa</taxon>
        <taxon>Echinozoa</taxon>
        <taxon>Echinoidea</taxon>
        <taxon>Euechinoidea</taxon>
        <taxon>Echinacea</taxon>
        <taxon>Camarodonta</taxon>
        <taxon>Echinidea</taxon>
        <taxon>Strongylocentrotidae</taxon>
        <taxon>Strongylocentrotus</taxon>
    </lineage>
</organism>
<evidence type="ECO:0000313" key="11">
    <source>
        <dbReference type="Proteomes" id="UP000007110"/>
    </source>
</evidence>
<dbReference type="InterPro" id="IPR043159">
    <property type="entry name" value="Lectin_gal-bd_sf"/>
</dbReference>
<evidence type="ECO:0000313" key="10">
    <source>
        <dbReference type="EnsemblMetazoa" id="XP_030839202"/>
    </source>
</evidence>
<keyword evidence="3" id="KW-0677">Repeat</keyword>
<dbReference type="PROSITE" id="PS01186">
    <property type="entry name" value="EGF_2"/>
    <property type="match status" value="3"/>
</dbReference>
<evidence type="ECO:0000256" key="2">
    <source>
        <dbReference type="ARBA" id="ARBA00022729"/>
    </source>
</evidence>
<dbReference type="AlphaFoldDB" id="A0A7M7NQP4"/>
<dbReference type="FunFam" id="2.10.25.10:FF:000038">
    <property type="entry name" value="Fibrillin 2"/>
    <property type="match status" value="4"/>
</dbReference>
<reference evidence="10" key="2">
    <citation type="submission" date="2021-01" db="UniProtKB">
        <authorList>
            <consortium name="EnsemblMetazoa"/>
        </authorList>
    </citation>
    <scope>IDENTIFICATION</scope>
</reference>
<name>A0A7M7NQP4_STRPU</name>
<dbReference type="SMART" id="SM00179">
    <property type="entry name" value="EGF_CA"/>
    <property type="match status" value="5"/>
</dbReference>
<dbReference type="KEGG" id="spu:105444674"/>
<dbReference type="PROSITE" id="PS50228">
    <property type="entry name" value="SUEL_LECTIN"/>
    <property type="match status" value="1"/>
</dbReference>
<accession>A0A7M7NQP4</accession>
<dbReference type="PANTHER" id="PTHR24050">
    <property type="entry name" value="PA14 DOMAIN-CONTAINING PROTEIN"/>
    <property type="match status" value="1"/>
</dbReference>
<dbReference type="InterPro" id="IPR052235">
    <property type="entry name" value="Nephronectin_domain"/>
</dbReference>
<dbReference type="GO" id="GO:0005201">
    <property type="term" value="F:extracellular matrix structural constituent"/>
    <property type="evidence" value="ECO:0000318"/>
    <property type="project" value="GO_Central"/>
</dbReference>
<dbReference type="PROSITE" id="PS01187">
    <property type="entry name" value="EGF_CA"/>
    <property type="match status" value="2"/>
</dbReference>
<dbReference type="SMART" id="SM00181">
    <property type="entry name" value="EGF"/>
    <property type="match status" value="5"/>
</dbReference>
<feature type="domain" description="SUEL-type lectin" evidence="9">
    <location>
        <begin position="52"/>
        <end position="137"/>
    </location>
</feature>
<feature type="domain" description="EGF-like" evidence="8">
    <location>
        <begin position="261"/>
        <end position="301"/>
    </location>
</feature>
<keyword evidence="4" id="KW-1015">Disulfide bond</keyword>
<sequence length="594" mass="64018">MNISFTAKYFNILQIMAWAERRGMVVLHVSFSLLVLMQASLVTTQECEKLIVCERVTTEINCGEGLINICTAVYGRTDSTTCPHQQVSDTTCGVDVEAVLGSDCNGQSQCRITATNTLAGDPCRGIHKYLEVAYTCKDFDECAAGTHSCDDNATCQNAPGSFICVCNVGYTGNGFSCTDFDECAAGTHSCDANATCHNAPGSFFCACNIGYTGNGFSCIDIDECTSRPGTCDTNAACTNTPGSFKCACNPGYRGSGSTCTDVNECEIGTSNCYANSACTNTPGSFTCICNEGYTFNGIGCIDVNECEIGDSNCYANSACTNTPGSFTCLCNEGYTFNGTGCIVDPLATVTTMSPSPPASAGHRGAVVPVVVVLLIAVILTAVIVAVICYRRRRFSSTKDQGPHQTSKEVANPNYMIDNDQNEYAECANPMSPSNTAITTGSLEDALKHDYTELHTSVPCSNQDNVDIYNVVGEEVCKEQDEYHEYHLPEIRHDVSPQGPYQDLLREGTYQEITTGYNVKKAVVIGLNQGPDDDKIPVTPSKLNENAYQDLCQKDDKENNSYQALKIAEPEYLELIADDTSLAPKQLNENDYENL</sequence>
<dbReference type="PROSITE" id="PS00010">
    <property type="entry name" value="ASX_HYDROXYL"/>
    <property type="match status" value="5"/>
</dbReference>
<evidence type="ECO:0000256" key="3">
    <source>
        <dbReference type="ARBA" id="ARBA00022737"/>
    </source>
</evidence>
<dbReference type="Gene3D" id="2.10.25.10">
    <property type="entry name" value="Laminin"/>
    <property type="match status" value="5"/>
</dbReference>
<protein>
    <submittedName>
        <fullName evidence="10">Uncharacterized protein</fullName>
    </submittedName>
</protein>
<keyword evidence="6" id="KW-0812">Transmembrane</keyword>
<evidence type="ECO:0000256" key="6">
    <source>
        <dbReference type="SAM" id="Phobius"/>
    </source>
</evidence>
<dbReference type="PROSITE" id="PS50026">
    <property type="entry name" value="EGF_3"/>
    <property type="match status" value="5"/>
</dbReference>
<dbReference type="Pfam" id="PF12947">
    <property type="entry name" value="EGF_3"/>
    <property type="match status" value="3"/>
</dbReference>
<evidence type="ECO:0000256" key="1">
    <source>
        <dbReference type="ARBA" id="ARBA00022536"/>
    </source>
</evidence>
<dbReference type="GeneID" id="105444674"/>
<dbReference type="InterPro" id="IPR009030">
    <property type="entry name" value="Growth_fac_rcpt_cys_sf"/>
</dbReference>
<evidence type="ECO:0000259" key="9">
    <source>
        <dbReference type="PROSITE" id="PS50228"/>
    </source>
</evidence>
<dbReference type="InterPro" id="IPR024731">
    <property type="entry name" value="NELL2-like_EGF"/>
</dbReference>
<proteinExistence type="predicted"/>
<dbReference type="InterPro" id="IPR049883">
    <property type="entry name" value="NOTCH1_EGF-like"/>
</dbReference>
<dbReference type="EnsemblMetazoa" id="XM_030983342">
    <property type="protein sequence ID" value="XP_030839202"/>
    <property type="gene ID" value="LOC105444674"/>
</dbReference>
<keyword evidence="6" id="KW-0472">Membrane</keyword>
<keyword evidence="1 5" id="KW-0245">EGF-like domain</keyword>
<dbReference type="CDD" id="cd22841">
    <property type="entry name" value="Gal_Rha_Lectin_REJ3"/>
    <property type="match status" value="1"/>
</dbReference>
<evidence type="ECO:0000256" key="4">
    <source>
        <dbReference type="ARBA" id="ARBA00023157"/>
    </source>
</evidence>
<feature type="domain" description="EGF-like" evidence="8">
    <location>
        <begin position="220"/>
        <end position="260"/>
    </location>
</feature>
<feature type="signal peptide" evidence="7">
    <location>
        <begin position="1"/>
        <end position="44"/>
    </location>
</feature>
<dbReference type="OrthoDB" id="5983152at2759"/>
<keyword evidence="11" id="KW-1185">Reference proteome</keyword>
<feature type="domain" description="EGF-like" evidence="8">
    <location>
        <begin position="179"/>
        <end position="217"/>
    </location>
</feature>
<dbReference type="Proteomes" id="UP000007110">
    <property type="component" value="Unassembled WGS sequence"/>
</dbReference>
<dbReference type="CDD" id="cd00054">
    <property type="entry name" value="EGF_CA"/>
    <property type="match status" value="5"/>
</dbReference>
<evidence type="ECO:0000256" key="7">
    <source>
        <dbReference type="SAM" id="SignalP"/>
    </source>
</evidence>
<feature type="chain" id="PRO_5029832304" evidence="7">
    <location>
        <begin position="45"/>
        <end position="594"/>
    </location>
</feature>
<dbReference type="Pfam" id="PF02140">
    <property type="entry name" value="SUEL_Lectin"/>
    <property type="match status" value="1"/>
</dbReference>
<dbReference type="InterPro" id="IPR001881">
    <property type="entry name" value="EGF-like_Ca-bd_dom"/>
</dbReference>
<dbReference type="GO" id="GO:0005509">
    <property type="term" value="F:calcium ion binding"/>
    <property type="evidence" value="ECO:0007669"/>
    <property type="project" value="InterPro"/>
</dbReference>
<reference evidence="11" key="1">
    <citation type="submission" date="2015-02" db="EMBL/GenBank/DDBJ databases">
        <title>Genome sequencing for Strongylocentrotus purpuratus.</title>
        <authorList>
            <person name="Murali S."/>
            <person name="Liu Y."/>
            <person name="Vee V."/>
            <person name="English A."/>
            <person name="Wang M."/>
            <person name="Skinner E."/>
            <person name="Han Y."/>
            <person name="Muzny D.M."/>
            <person name="Worley K.C."/>
            <person name="Gibbs R.A."/>
        </authorList>
    </citation>
    <scope>NUCLEOTIDE SEQUENCE</scope>
</reference>
<dbReference type="FunFam" id="2.10.25.10:FF:000653">
    <property type="entry name" value="Putative Fibrillin-1"/>
    <property type="match status" value="1"/>
</dbReference>
<dbReference type="InterPro" id="IPR000922">
    <property type="entry name" value="Lectin_gal-bd_dom"/>
</dbReference>